<dbReference type="EMBL" id="LXQA010517828">
    <property type="protein sequence ID" value="MCI56766.1"/>
    <property type="molecule type" value="Genomic_DNA"/>
</dbReference>
<keyword evidence="1" id="KW-1133">Transmembrane helix</keyword>
<dbReference type="AlphaFoldDB" id="A0A392T9J2"/>
<sequence length="56" mass="6008">MSGGWNPSYAGIDRGGGYKVSLSGSALVGSALSLCLSVRVGTFFQVMWSVSWWFLM</sequence>
<accession>A0A392T9J2</accession>
<reference evidence="2 3" key="1">
    <citation type="journal article" date="2018" name="Front. Plant Sci.">
        <title>Red Clover (Trifolium pratense) and Zigzag Clover (T. medium) - A Picture of Genomic Similarities and Differences.</title>
        <authorList>
            <person name="Dluhosova J."/>
            <person name="Istvanek J."/>
            <person name="Nedelnik J."/>
            <person name="Repkova J."/>
        </authorList>
    </citation>
    <scope>NUCLEOTIDE SEQUENCE [LARGE SCALE GENOMIC DNA]</scope>
    <source>
        <strain evidence="3">cv. 10/8</strain>
        <tissue evidence="2">Leaf</tissue>
    </source>
</reference>
<protein>
    <submittedName>
        <fullName evidence="2">Uncharacterized protein</fullName>
    </submittedName>
</protein>
<name>A0A392T9J2_9FABA</name>
<comment type="caution">
    <text evidence="2">The sequence shown here is derived from an EMBL/GenBank/DDBJ whole genome shotgun (WGS) entry which is preliminary data.</text>
</comment>
<organism evidence="2 3">
    <name type="scientific">Trifolium medium</name>
    <dbReference type="NCBI Taxonomy" id="97028"/>
    <lineage>
        <taxon>Eukaryota</taxon>
        <taxon>Viridiplantae</taxon>
        <taxon>Streptophyta</taxon>
        <taxon>Embryophyta</taxon>
        <taxon>Tracheophyta</taxon>
        <taxon>Spermatophyta</taxon>
        <taxon>Magnoliopsida</taxon>
        <taxon>eudicotyledons</taxon>
        <taxon>Gunneridae</taxon>
        <taxon>Pentapetalae</taxon>
        <taxon>rosids</taxon>
        <taxon>fabids</taxon>
        <taxon>Fabales</taxon>
        <taxon>Fabaceae</taxon>
        <taxon>Papilionoideae</taxon>
        <taxon>50 kb inversion clade</taxon>
        <taxon>NPAAA clade</taxon>
        <taxon>Hologalegina</taxon>
        <taxon>IRL clade</taxon>
        <taxon>Trifolieae</taxon>
        <taxon>Trifolium</taxon>
    </lineage>
</organism>
<keyword evidence="1" id="KW-0812">Transmembrane</keyword>
<proteinExistence type="predicted"/>
<keyword evidence="3" id="KW-1185">Reference proteome</keyword>
<keyword evidence="1" id="KW-0472">Membrane</keyword>
<evidence type="ECO:0000313" key="3">
    <source>
        <dbReference type="Proteomes" id="UP000265520"/>
    </source>
</evidence>
<evidence type="ECO:0000313" key="2">
    <source>
        <dbReference type="EMBL" id="MCI56766.1"/>
    </source>
</evidence>
<feature type="non-terminal residue" evidence="2">
    <location>
        <position position="56"/>
    </location>
</feature>
<evidence type="ECO:0000256" key="1">
    <source>
        <dbReference type="SAM" id="Phobius"/>
    </source>
</evidence>
<feature type="transmembrane region" description="Helical" evidence="1">
    <location>
        <begin position="31"/>
        <end position="55"/>
    </location>
</feature>
<dbReference type="Proteomes" id="UP000265520">
    <property type="component" value="Unassembled WGS sequence"/>
</dbReference>